<dbReference type="InterPro" id="IPR007374">
    <property type="entry name" value="ASCH_domain"/>
</dbReference>
<name>A0A9E4ZFV7_9EURY</name>
<dbReference type="SMART" id="SM01022">
    <property type="entry name" value="ASCH"/>
    <property type="match status" value="1"/>
</dbReference>
<dbReference type="InterPro" id="IPR015947">
    <property type="entry name" value="PUA-like_sf"/>
</dbReference>
<evidence type="ECO:0000313" key="2">
    <source>
        <dbReference type="EMBL" id="MCM1986917.1"/>
    </source>
</evidence>
<reference evidence="2" key="2">
    <citation type="submission" date="2021-04" db="EMBL/GenBank/DDBJ databases">
        <authorList>
            <person name="Dong X."/>
        </authorList>
    </citation>
    <scope>NUCLEOTIDE SEQUENCE</scope>
    <source>
        <strain evidence="2">LLY</strain>
    </source>
</reference>
<evidence type="ECO:0000259" key="1">
    <source>
        <dbReference type="SMART" id="SM01022"/>
    </source>
</evidence>
<gene>
    <name evidence="2" type="ORF">KDK67_07920</name>
</gene>
<dbReference type="Pfam" id="PF04266">
    <property type="entry name" value="ASCH"/>
    <property type="match status" value="1"/>
</dbReference>
<dbReference type="EMBL" id="JAGSOI010000028">
    <property type="protein sequence ID" value="MCM1986917.1"/>
    <property type="molecule type" value="Genomic_DNA"/>
</dbReference>
<protein>
    <submittedName>
        <fullName evidence="2">ASCH domain-containing protein</fullName>
    </submittedName>
</protein>
<accession>A0A9E4ZFV7</accession>
<dbReference type="SUPFAM" id="SSF88697">
    <property type="entry name" value="PUA domain-like"/>
    <property type="match status" value="1"/>
</dbReference>
<dbReference type="Gene3D" id="2.30.130.30">
    <property type="entry name" value="Hypothetical protein"/>
    <property type="match status" value="1"/>
</dbReference>
<feature type="domain" description="ASCH" evidence="1">
    <location>
        <begin position="64"/>
        <end position="160"/>
    </location>
</feature>
<dbReference type="AlphaFoldDB" id="A0A9E4ZFV7"/>
<organism evidence="2 3">
    <name type="scientific">Methanococcoides seepicolus</name>
    <dbReference type="NCBI Taxonomy" id="2828780"/>
    <lineage>
        <taxon>Archaea</taxon>
        <taxon>Methanobacteriati</taxon>
        <taxon>Methanobacteriota</taxon>
        <taxon>Stenosarchaea group</taxon>
        <taxon>Methanomicrobia</taxon>
        <taxon>Methanosarcinales</taxon>
        <taxon>Methanosarcinaceae</taxon>
        <taxon>Methanococcoides</taxon>
    </lineage>
</organism>
<dbReference type="Proteomes" id="UP001056766">
    <property type="component" value="Unassembled WGS sequence"/>
</dbReference>
<comment type="caution">
    <text evidence="2">The sequence shown here is derived from an EMBL/GenBank/DDBJ whole genome shotgun (WGS) entry which is preliminary data.</text>
</comment>
<evidence type="ECO:0000313" key="3">
    <source>
        <dbReference type="Proteomes" id="UP001056766"/>
    </source>
</evidence>
<keyword evidence="3" id="KW-1185">Reference proteome</keyword>
<dbReference type="CDD" id="cd06554">
    <property type="entry name" value="ASCH_ASC-1_like"/>
    <property type="match status" value="1"/>
</dbReference>
<reference evidence="2" key="1">
    <citation type="journal article" date="2021" name="mSystems">
        <title>Bacteria and Archaea Synergistically Convert Glycine Betaine to Biogenic Methane in the Formosa Cold Seep of the South China Sea.</title>
        <authorList>
            <person name="Li L."/>
            <person name="Zhang W."/>
            <person name="Zhang S."/>
            <person name="Song L."/>
            <person name="Sun Q."/>
            <person name="Zhang H."/>
            <person name="Xiang H."/>
            <person name="Dong X."/>
        </authorList>
    </citation>
    <scope>NUCLEOTIDE SEQUENCE</scope>
    <source>
        <strain evidence="2">LLY</strain>
    </source>
</reference>
<sequence>MVQDTTPTKADISLPDKWDVAVIPKEPTYFDRFLPTTHKQTTLTECGIDPGDEYALPHPKIRVLAIRQPWASLIIRGLKNIEVRSKNTFVRGTIAIYASRATIRKKDLKWVNENYDVPTEQLEDLPTGMIIGTVNLIECKEYESDFHFKLDQRRHLSPEESYAKNIKGWFLKSPRPIEPVSYKFNGEVVWSLADTDILQQTA</sequence>
<proteinExistence type="predicted"/>